<dbReference type="EMBL" id="CP023747">
    <property type="protein sequence ID" value="QEV39527.1"/>
    <property type="molecule type" value="Genomic_DNA"/>
</dbReference>
<proteinExistence type="predicted"/>
<dbReference type="AlphaFoldDB" id="A0A5P2W5B9"/>
<dbReference type="KEGG" id="snq:CP978_14040"/>
<reference evidence="2 3" key="1">
    <citation type="submission" date="2017-09" db="EMBL/GenBank/DDBJ databases">
        <title>Streptomyces genome completion.</title>
        <authorList>
            <person name="Lee N."/>
            <person name="Cho B.-K."/>
        </authorList>
    </citation>
    <scope>NUCLEOTIDE SEQUENCE [LARGE SCALE GENOMIC DNA]</scope>
    <source>
        <strain evidence="2 3">ATCC 14899</strain>
    </source>
</reference>
<name>A0A5P2W5B9_9ACTN</name>
<organism evidence="2 3">
    <name type="scientific">Streptomyces nodosus</name>
    <dbReference type="NCBI Taxonomy" id="40318"/>
    <lineage>
        <taxon>Bacteria</taxon>
        <taxon>Bacillati</taxon>
        <taxon>Actinomycetota</taxon>
        <taxon>Actinomycetes</taxon>
        <taxon>Kitasatosporales</taxon>
        <taxon>Streptomycetaceae</taxon>
        <taxon>Streptomyces</taxon>
    </lineage>
</organism>
<evidence type="ECO:0000313" key="2">
    <source>
        <dbReference type="EMBL" id="QEV39527.1"/>
    </source>
</evidence>
<dbReference type="Proteomes" id="UP000325763">
    <property type="component" value="Chromosome"/>
</dbReference>
<evidence type="ECO:0000313" key="3">
    <source>
        <dbReference type="Proteomes" id="UP000325763"/>
    </source>
</evidence>
<sequence>MRRPGPCPSCAMGHCYSRARGGTRGRCDGCARTTPVNGTATLAPHHGRAPRWPGDDRGQATHMVRRRTWPGRACRSRTPRPSRPPVRRPTRRG</sequence>
<accession>A0A5P2W5B9</accession>
<feature type="compositionally biased region" description="Basic residues" evidence="1">
    <location>
        <begin position="63"/>
        <end position="93"/>
    </location>
</feature>
<protein>
    <submittedName>
        <fullName evidence="2">Uncharacterized protein</fullName>
    </submittedName>
</protein>
<evidence type="ECO:0000256" key="1">
    <source>
        <dbReference type="SAM" id="MobiDB-lite"/>
    </source>
</evidence>
<gene>
    <name evidence="2" type="ORF">CP978_14040</name>
</gene>
<feature type="region of interest" description="Disordered" evidence="1">
    <location>
        <begin position="35"/>
        <end position="93"/>
    </location>
</feature>